<evidence type="ECO:0000256" key="16">
    <source>
        <dbReference type="ARBA" id="ARBA00023065"/>
    </source>
</evidence>
<evidence type="ECO:0000256" key="2">
    <source>
        <dbReference type="ARBA" id="ARBA00004462"/>
    </source>
</evidence>
<evidence type="ECO:0000256" key="15">
    <source>
        <dbReference type="ARBA" id="ARBA00023054"/>
    </source>
</evidence>
<keyword evidence="12" id="KW-0735">Signal-anchor</keyword>
<dbReference type="EMBL" id="CY239238">
    <property type="protein sequence ID" value="ASN33177.1"/>
    <property type="molecule type" value="Viral_cRNA"/>
</dbReference>
<evidence type="ECO:0000256" key="14">
    <source>
        <dbReference type="ARBA" id="ARBA00023039"/>
    </source>
</evidence>
<keyword evidence="8" id="KW-0812">Transmembrane</keyword>
<keyword evidence="17" id="KW-0472">Membrane</keyword>
<comment type="subcellular location">
    <subcellularLocation>
        <location evidence="1">Host cell membrane</location>
        <topology evidence="1">Single-pass type III membrane protein</topology>
    </subcellularLocation>
    <subcellularLocation>
        <location evidence="2">Virion membrane</location>
        <topology evidence="2">Single-pass type III membrane protein</topology>
    </subcellularLocation>
</comment>
<keyword evidence="11" id="KW-1043">Host membrane</keyword>
<evidence type="ECO:0000256" key="11">
    <source>
        <dbReference type="ARBA" id="ARBA00022870"/>
    </source>
</evidence>
<reference evidence="20" key="1">
    <citation type="submission" date="2017-07" db="EMBL/GenBank/DDBJ databases">
        <title>The NIAID Influenza Genome Sequencing Project.</title>
        <authorList>
            <person name="Shabman R."/>
            <person name="Fedorova N."/>
            <person name="Puri V."/>
            <person name="Shrivastava S."/>
            <person name="Amedeo P."/>
            <person name="Isom R."/>
            <person name="Hu L."/>
            <person name="Durbin A."/>
            <person name="Rocchi I."/>
            <person name="Williams T."/>
            <person name="Poulson R.L."/>
            <person name="Bao Y."/>
            <person name="Sanders R."/>
            <person name="Zhdanov S."/>
            <person name="Kiryutin B."/>
            <person name="Lipman D.J."/>
            <person name="Tatusova T."/>
            <person name="Stallknecht D.E."/>
        </authorList>
    </citation>
    <scope>NUCLEOTIDE SEQUENCE</scope>
    <source>
        <strain evidence="20">B/New York/WC-LVD-15-018/2015</strain>
    </source>
</reference>
<evidence type="ECO:0000256" key="13">
    <source>
        <dbReference type="ARBA" id="ARBA00022989"/>
    </source>
</evidence>
<comment type="subunit">
    <text evidence="3">Homotetramer.</text>
</comment>
<evidence type="ECO:0000256" key="7">
    <source>
        <dbReference type="ARBA" id="ARBA00022553"/>
    </source>
</evidence>
<evidence type="ECO:0000256" key="9">
    <source>
        <dbReference type="ARBA" id="ARBA00022781"/>
    </source>
</evidence>
<dbReference type="GO" id="GO:0055036">
    <property type="term" value="C:virion membrane"/>
    <property type="evidence" value="ECO:0007669"/>
    <property type="project" value="UniProtKB-SubCell"/>
</dbReference>
<keyword evidence="10" id="KW-0946">Virion</keyword>
<organism evidence="20">
    <name type="scientific">Influenza B virus</name>
    <name type="common">B/New York/WC-LVD-15-018/2015</name>
    <dbReference type="NCBI Taxonomy" id="2011113"/>
    <lineage>
        <taxon>Viruses</taxon>
        <taxon>Riboviria</taxon>
        <taxon>Orthornavirae</taxon>
        <taxon>Negarnaviricota</taxon>
        <taxon>Polyploviricotina</taxon>
        <taxon>Insthoviricetes</taxon>
        <taxon>Articulavirales</taxon>
        <taxon>Orthomyxoviridae</taxon>
        <taxon>Betainfluenzavirus</taxon>
        <taxon>Betainfluenzavirus influenzae</taxon>
        <taxon>Influenza B virus</taxon>
    </lineage>
</organism>
<feature type="non-terminal residue" evidence="20">
    <location>
        <position position="20"/>
    </location>
</feature>
<keyword evidence="14" id="KW-1182">Viral ion channel</keyword>
<keyword evidence="13" id="KW-1133">Transmembrane helix</keyword>
<dbReference type="GO" id="GO:0015267">
    <property type="term" value="F:channel activity"/>
    <property type="evidence" value="ECO:0007669"/>
    <property type="project" value="UniProtKB-KW"/>
</dbReference>
<proteinExistence type="predicted"/>
<protein>
    <recommendedName>
        <fullName evidence="4">Matrix protein 2</fullName>
    </recommendedName>
    <alternativeName>
        <fullName evidence="19">BM2</fullName>
    </alternativeName>
</protein>
<evidence type="ECO:0000256" key="6">
    <source>
        <dbReference type="ARBA" id="ARBA00022511"/>
    </source>
</evidence>
<evidence type="ECO:0000256" key="18">
    <source>
        <dbReference type="ARBA" id="ARBA00023303"/>
    </source>
</evidence>
<dbReference type="GO" id="GO:0020002">
    <property type="term" value="C:host cell plasma membrane"/>
    <property type="evidence" value="ECO:0007669"/>
    <property type="project" value="UniProtKB-SubCell"/>
</dbReference>
<dbReference type="GO" id="GO:1902600">
    <property type="term" value="P:proton transmembrane transport"/>
    <property type="evidence" value="ECO:0007669"/>
    <property type="project" value="UniProtKB-KW"/>
</dbReference>
<evidence type="ECO:0000256" key="8">
    <source>
        <dbReference type="ARBA" id="ARBA00022692"/>
    </source>
</evidence>
<evidence type="ECO:0000256" key="17">
    <source>
        <dbReference type="ARBA" id="ARBA00023136"/>
    </source>
</evidence>
<evidence type="ECO:0000256" key="3">
    <source>
        <dbReference type="ARBA" id="ARBA00011881"/>
    </source>
</evidence>
<evidence type="ECO:0000256" key="12">
    <source>
        <dbReference type="ARBA" id="ARBA00022968"/>
    </source>
</evidence>
<keyword evidence="18" id="KW-0407">Ion channel</keyword>
<accession>A0A221PLT9</accession>
<sequence>MFEPFQILSICSFILSALHF</sequence>
<keyword evidence="16" id="KW-0406">Ion transport</keyword>
<keyword evidence="15" id="KW-0175">Coiled coil</keyword>
<keyword evidence="6" id="KW-1032">Host cell membrane</keyword>
<dbReference type="InterPro" id="IPR006859">
    <property type="entry name" value="Flu_B_M2"/>
</dbReference>
<evidence type="ECO:0000313" key="20">
    <source>
        <dbReference type="EMBL" id="ASN33177.1"/>
    </source>
</evidence>
<keyword evidence="5" id="KW-0813">Transport</keyword>
<evidence type="ECO:0000256" key="5">
    <source>
        <dbReference type="ARBA" id="ARBA00022448"/>
    </source>
</evidence>
<evidence type="ECO:0000256" key="4">
    <source>
        <dbReference type="ARBA" id="ARBA00015052"/>
    </source>
</evidence>
<keyword evidence="7" id="KW-0597">Phosphoprotein</keyword>
<dbReference type="Pfam" id="PF04772">
    <property type="entry name" value="Flu_B_M2"/>
    <property type="match status" value="1"/>
</dbReference>
<evidence type="ECO:0000256" key="10">
    <source>
        <dbReference type="ARBA" id="ARBA00022844"/>
    </source>
</evidence>
<name>A0A221PLT9_9INFB</name>
<gene>
    <name evidence="20" type="primary">BM2</name>
</gene>
<evidence type="ECO:0000256" key="1">
    <source>
        <dbReference type="ARBA" id="ARBA00004224"/>
    </source>
</evidence>
<reference evidence="20" key="2">
    <citation type="submission" date="2017-07" db="EMBL/GenBank/DDBJ databases">
        <authorList>
            <consortium name="The NIAID Influenza Genome Sequencing Consortium"/>
        </authorList>
    </citation>
    <scope>NUCLEOTIDE SEQUENCE</scope>
    <source>
        <strain evidence="20">B/New York/WC-LVD-15-018/2015</strain>
    </source>
</reference>
<evidence type="ECO:0000256" key="19">
    <source>
        <dbReference type="ARBA" id="ARBA00030349"/>
    </source>
</evidence>
<dbReference type="GO" id="GO:0016020">
    <property type="term" value="C:membrane"/>
    <property type="evidence" value="ECO:0007669"/>
    <property type="project" value="InterPro"/>
</dbReference>
<keyword evidence="9" id="KW-0375">Hydrogen ion transport</keyword>